<dbReference type="Pfam" id="PF02449">
    <property type="entry name" value="Glyco_hydro_42"/>
    <property type="match status" value="1"/>
</dbReference>
<keyword evidence="6" id="KW-0862">Zinc</keyword>
<dbReference type="InterPro" id="IPR003476">
    <property type="entry name" value="Glyco_hydro_42"/>
</dbReference>
<evidence type="ECO:0000313" key="15">
    <source>
        <dbReference type="Proteomes" id="UP000053797"/>
    </source>
</evidence>
<dbReference type="Pfam" id="PF08533">
    <property type="entry name" value="Glyco_hydro_42C"/>
    <property type="match status" value="1"/>
</dbReference>
<evidence type="ECO:0000256" key="10">
    <source>
        <dbReference type="PIRSR" id="PIRSR001084-2"/>
    </source>
</evidence>
<evidence type="ECO:0000256" key="1">
    <source>
        <dbReference type="ARBA" id="ARBA00001412"/>
    </source>
</evidence>
<dbReference type="PANTHER" id="PTHR36447:SF2">
    <property type="entry name" value="BETA-GALACTOSIDASE YESZ"/>
    <property type="match status" value="1"/>
</dbReference>
<dbReference type="SUPFAM" id="SSF51445">
    <property type="entry name" value="(Trans)glycosidases"/>
    <property type="match status" value="1"/>
</dbReference>
<dbReference type="OrthoDB" id="9800974at2"/>
<dbReference type="GO" id="GO:0009341">
    <property type="term" value="C:beta-galactosidase complex"/>
    <property type="evidence" value="ECO:0007669"/>
    <property type="project" value="InterPro"/>
</dbReference>
<evidence type="ECO:0000259" key="13">
    <source>
        <dbReference type="Pfam" id="PF08533"/>
    </source>
</evidence>
<dbReference type="PANTHER" id="PTHR36447">
    <property type="entry name" value="BETA-GALACTOSIDASE GANA"/>
    <property type="match status" value="1"/>
</dbReference>
<dbReference type="EMBL" id="LNQL01000003">
    <property type="protein sequence ID" value="KSU48886.1"/>
    <property type="molecule type" value="Genomic_DNA"/>
</dbReference>
<dbReference type="InterPro" id="IPR017853">
    <property type="entry name" value="GH"/>
</dbReference>
<feature type="domain" description="Beta-galactosidase trimerisation" evidence="12">
    <location>
        <begin position="392"/>
        <end position="598"/>
    </location>
</feature>
<dbReference type="InterPro" id="IPR013739">
    <property type="entry name" value="Beta_galactosidase_C"/>
</dbReference>
<evidence type="ECO:0000256" key="7">
    <source>
        <dbReference type="ARBA" id="ARBA00023295"/>
    </source>
</evidence>
<feature type="domain" description="Beta-galactosidase C-terminal" evidence="13">
    <location>
        <begin position="607"/>
        <end position="662"/>
    </location>
</feature>
<dbReference type="Proteomes" id="UP000053797">
    <property type="component" value="Unassembled WGS sequence"/>
</dbReference>
<evidence type="ECO:0000256" key="6">
    <source>
        <dbReference type="ARBA" id="ARBA00022833"/>
    </source>
</evidence>
<organism evidence="14 15">
    <name type="scientific">Exiguobacterium indicum</name>
    <dbReference type="NCBI Taxonomy" id="296995"/>
    <lineage>
        <taxon>Bacteria</taxon>
        <taxon>Bacillati</taxon>
        <taxon>Bacillota</taxon>
        <taxon>Bacilli</taxon>
        <taxon>Bacillales</taxon>
        <taxon>Bacillales Family XII. Incertae Sedis</taxon>
        <taxon>Exiguobacterium</taxon>
    </lineage>
</organism>
<protein>
    <recommendedName>
        <fullName evidence="3 8">Beta-galactosidase</fullName>
        <shortName evidence="8">Beta-gal</shortName>
        <ecNumber evidence="3 8">3.2.1.23</ecNumber>
    </recommendedName>
</protein>
<dbReference type="InterPro" id="IPR013780">
    <property type="entry name" value="Glyco_hydro_b"/>
</dbReference>
<proteinExistence type="inferred from homology"/>
<evidence type="ECO:0000256" key="3">
    <source>
        <dbReference type="ARBA" id="ARBA00012756"/>
    </source>
</evidence>
<evidence type="ECO:0000259" key="12">
    <source>
        <dbReference type="Pfam" id="PF08532"/>
    </source>
</evidence>
<dbReference type="RefSeq" id="WP_058265555.1">
    <property type="nucleotide sequence ID" value="NZ_FMYN01000003.1"/>
</dbReference>
<dbReference type="Gene3D" id="2.60.40.1180">
    <property type="entry name" value="Golgi alpha-mannosidase II"/>
    <property type="match status" value="1"/>
</dbReference>
<dbReference type="InterPro" id="IPR013529">
    <property type="entry name" value="Glyco_hydro_42_N"/>
</dbReference>
<name>A0A0V8GFH2_9BACL</name>
<feature type="active site" description="Proton donor" evidence="9">
    <location>
        <position position="142"/>
    </location>
</feature>
<comment type="similarity">
    <text evidence="2 8">Belongs to the glycosyl hydrolase 42 family.</text>
</comment>
<evidence type="ECO:0000256" key="8">
    <source>
        <dbReference type="PIRNR" id="PIRNR001084"/>
    </source>
</evidence>
<comment type="catalytic activity">
    <reaction evidence="1 8">
        <text>Hydrolysis of terminal non-reducing beta-D-galactose residues in beta-D-galactosides.</text>
        <dbReference type="EC" id="3.2.1.23"/>
    </reaction>
</comment>
<dbReference type="InterPro" id="IPR029062">
    <property type="entry name" value="Class_I_gatase-like"/>
</dbReference>
<dbReference type="GO" id="GO:0004565">
    <property type="term" value="F:beta-galactosidase activity"/>
    <property type="evidence" value="ECO:0007669"/>
    <property type="project" value="UniProtKB-EC"/>
</dbReference>
<dbReference type="GO" id="GO:0046872">
    <property type="term" value="F:metal ion binding"/>
    <property type="evidence" value="ECO:0007669"/>
    <property type="project" value="UniProtKB-KW"/>
</dbReference>
<keyword evidence="5 8" id="KW-0378">Hydrolase</keyword>
<feature type="binding site" evidence="10">
    <location>
        <position position="141"/>
    </location>
    <ligand>
        <name>substrate</name>
    </ligand>
</feature>
<dbReference type="Gene3D" id="3.20.20.80">
    <property type="entry name" value="Glycosidases"/>
    <property type="match status" value="1"/>
</dbReference>
<accession>A0A0V8GFH2</accession>
<evidence type="ECO:0000256" key="5">
    <source>
        <dbReference type="ARBA" id="ARBA00022801"/>
    </source>
</evidence>
<dbReference type="Pfam" id="PF08532">
    <property type="entry name" value="Glyco_hydro_42M"/>
    <property type="match status" value="1"/>
</dbReference>
<feature type="binding site" evidence="10">
    <location>
        <position position="311"/>
    </location>
    <ligand>
        <name>substrate</name>
    </ligand>
</feature>
<reference evidence="14 15" key="1">
    <citation type="journal article" date="2015" name="Int. J. Syst. Evol. Microbiol.">
        <title>Exiguobacterium enclense sp. nov., isolated from sediment.</title>
        <authorList>
            <person name="Dastager S.G."/>
            <person name="Mawlankar R."/>
            <person name="Sonalkar V.V."/>
            <person name="Thorat M.N."/>
            <person name="Mual P."/>
            <person name="Verma A."/>
            <person name="Krishnamurthi S."/>
            <person name="Tang S.K."/>
            <person name="Li W.J."/>
        </authorList>
    </citation>
    <scope>NUCLEOTIDE SEQUENCE [LARGE SCALE GENOMIC DNA]</scope>
    <source>
        <strain evidence="14 15">NIO-1109</strain>
    </source>
</reference>
<dbReference type="GO" id="GO:0006012">
    <property type="term" value="P:galactose metabolic process"/>
    <property type="evidence" value="ECO:0007669"/>
    <property type="project" value="InterPro"/>
</dbReference>
<evidence type="ECO:0000259" key="11">
    <source>
        <dbReference type="Pfam" id="PF02449"/>
    </source>
</evidence>
<evidence type="ECO:0000256" key="4">
    <source>
        <dbReference type="ARBA" id="ARBA00022723"/>
    </source>
</evidence>
<feature type="binding site" evidence="10">
    <location>
        <position position="103"/>
    </location>
    <ligand>
        <name>substrate</name>
    </ligand>
</feature>
<keyword evidence="4" id="KW-0479">Metal-binding</keyword>
<keyword evidence="7 8" id="KW-0326">Glycosidase</keyword>
<dbReference type="SUPFAM" id="SSF52317">
    <property type="entry name" value="Class I glutamine amidotransferase-like"/>
    <property type="match status" value="1"/>
</dbReference>
<comment type="caution">
    <text evidence="14">The sequence shown here is derived from an EMBL/GenBank/DDBJ whole genome shotgun (WGS) entry which is preliminary data.</text>
</comment>
<feature type="domain" description="Glycoside hydrolase family 42 N-terminal" evidence="11">
    <location>
        <begin position="6"/>
        <end position="380"/>
    </location>
</feature>
<sequence>MYLGVDYYPEQTPRALWEEDFRLMKELGVNVVRLAEFAWSMMEPEEGVYDFSFWDDVIERLSAEGFDIVLGTPTATPPAWLCTKYPEILPVDENGVTISFGARRHYTVHSETYQRLSVKITEEMAKRYGQHPRVIGWQTDNEYGHEKSDRSYGDVDRAAFQRWLANRYGTLDALNEAWGTVFWSQTYTAWEQIPVPRKVYQEHNPSLLVDFDRFCADGYTYYNKLQVDVLRRYIPENVFITHNLVYSDMAVNQQQMAQDLDYVAFDNYPVWGGLPEPNRFEKMASDHDLCRSSKQGKGFWVMEQLSGAQGWSKIGYLPRPGHIRLWTYQAVARGAEAIVYFRFRAAHFGTEEFCHGIIDHDGKPKRKFEEVKQIMTELNTYGDEINASRYDAKVGVYFDQENVWAWTHQPHSDAFDFRTEFVRFYGGAVRQQVATDIVFPGDDLSRYKLIIVPLYFLTNPTFDDALIAYMEQGGHVIFTYRTGVKDARNHVVPTTLPGKFAPYAGIEIDEYESLQSVQQHQVAGIGEMAGQSSTARLWCDLITPTTAETLAVYEDTFYEGVAAVTRNAYKGMITYIGSSIDDAMIDTIYRQAFTEAGIEMIEAPDQVEIVRRHGEKRDFLFLMNHDTKEARDVNLDGTYKALTEEETYRGTVRLAPLETLILTT</sequence>
<feature type="active site" description="Nucleophile" evidence="9">
    <location>
        <position position="303"/>
    </location>
</feature>
<dbReference type="CDD" id="cd03143">
    <property type="entry name" value="A4_beta-galactosidase_middle_domain"/>
    <property type="match status" value="1"/>
</dbReference>
<evidence type="ECO:0000313" key="14">
    <source>
        <dbReference type="EMBL" id="KSU48886.1"/>
    </source>
</evidence>
<dbReference type="Gene3D" id="3.40.50.880">
    <property type="match status" value="1"/>
</dbReference>
<gene>
    <name evidence="14" type="ORF">AS033_11200</name>
</gene>
<evidence type="ECO:0000256" key="9">
    <source>
        <dbReference type="PIRSR" id="PIRSR001084-1"/>
    </source>
</evidence>
<dbReference type="InterPro" id="IPR013738">
    <property type="entry name" value="Beta_galactosidase_Trimer"/>
</dbReference>
<evidence type="ECO:0000256" key="2">
    <source>
        <dbReference type="ARBA" id="ARBA00005940"/>
    </source>
</evidence>
<dbReference type="AlphaFoldDB" id="A0A0V8GFH2"/>
<dbReference type="EC" id="3.2.1.23" evidence="3 8"/>
<dbReference type="PIRSF" id="PIRSF001084">
    <property type="entry name" value="B-galactosidase"/>
    <property type="match status" value="1"/>
</dbReference>